<evidence type="ECO:0008006" key="3">
    <source>
        <dbReference type="Google" id="ProtNLM"/>
    </source>
</evidence>
<dbReference type="SUPFAM" id="SSF54427">
    <property type="entry name" value="NTF2-like"/>
    <property type="match status" value="1"/>
</dbReference>
<evidence type="ECO:0000313" key="1">
    <source>
        <dbReference type="EMBL" id="KKZ63435.1"/>
    </source>
</evidence>
<dbReference type="InterPro" id="IPR032710">
    <property type="entry name" value="NTF2-like_dom_sf"/>
</dbReference>
<dbReference type="Pfam" id="PF07080">
    <property type="entry name" value="DUF1348"/>
    <property type="match status" value="1"/>
</dbReference>
<dbReference type="InterPro" id="IPR009783">
    <property type="entry name" value="DUF1348"/>
</dbReference>
<evidence type="ECO:0000313" key="2">
    <source>
        <dbReference type="Proteomes" id="UP000034164"/>
    </source>
</evidence>
<accession>A0A0G2I018</accession>
<dbReference type="PANTHER" id="PTHR31757:SF0">
    <property type="entry name" value="SLL0781 PROTEIN"/>
    <property type="match status" value="1"/>
</dbReference>
<proteinExistence type="predicted"/>
<dbReference type="Proteomes" id="UP000034164">
    <property type="component" value="Unassembled WGS sequence"/>
</dbReference>
<dbReference type="VEuPathDB" id="FungiDB:EMCG_02246"/>
<dbReference type="PANTHER" id="PTHR31757">
    <property type="entry name" value="SLL0781 PROTEIN"/>
    <property type="match status" value="1"/>
</dbReference>
<dbReference type="EMBL" id="LCZI01000983">
    <property type="protein sequence ID" value="KKZ63435.1"/>
    <property type="molecule type" value="Genomic_DNA"/>
</dbReference>
<dbReference type="OrthoDB" id="14527at2759"/>
<gene>
    <name evidence="1" type="ORF">EMCG_02246</name>
</gene>
<name>A0A0G2I018_9EURO</name>
<dbReference type="AlphaFoldDB" id="A0A0G2I018"/>
<reference evidence="2" key="1">
    <citation type="journal article" date="2015" name="PLoS Genet.">
        <title>The dynamic genome and transcriptome of the human fungal pathogen Blastomyces and close relative Emmonsia.</title>
        <authorList>
            <person name="Munoz J.F."/>
            <person name="Gauthier G.M."/>
            <person name="Desjardins C.A."/>
            <person name="Gallo J.E."/>
            <person name="Holder J."/>
            <person name="Sullivan T.D."/>
            <person name="Marty A.J."/>
            <person name="Carmen J.C."/>
            <person name="Chen Z."/>
            <person name="Ding L."/>
            <person name="Gujja S."/>
            <person name="Magrini V."/>
            <person name="Misas E."/>
            <person name="Mitreva M."/>
            <person name="Priest M."/>
            <person name="Saif S."/>
            <person name="Whiston E.A."/>
            <person name="Young S."/>
            <person name="Zeng Q."/>
            <person name="Goldman W.E."/>
            <person name="Mardis E.R."/>
            <person name="Taylor J.W."/>
            <person name="McEwen J.G."/>
            <person name="Clay O.K."/>
            <person name="Klein B.S."/>
            <person name="Cuomo C.A."/>
        </authorList>
    </citation>
    <scope>NUCLEOTIDE SEQUENCE [LARGE SCALE GENOMIC DNA]</scope>
    <source>
        <strain evidence="2">UAMH 3008</strain>
    </source>
</reference>
<sequence length="145" mass="17168">MASPLLPYTEETAKQKVQRAQDLWNSQNPDEIAKAYTPTCIWRNRDQFFSGTEAIKTFLTNKFAKEINYKLRKELFAFTDNKIAVQFWYEYQDQNDGMKWKRCYGIEHWTFETEGEHVGKMRQRMMSGNDVLIGEGGNGEGRWYE</sequence>
<organism evidence="1 2">
    <name type="scientific">[Emmonsia] crescens</name>
    <dbReference type="NCBI Taxonomy" id="73230"/>
    <lineage>
        <taxon>Eukaryota</taxon>
        <taxon>Fungi</taxon>
        <taxon>Dikarya</taxon>
        <taxon>Ascomycota</taxon>
        <taxon>Pezizomycotina</taxon>
        <taxon>Eurotiomycetes</taxon>
        <taxon>Eurotiomycetidae</taxon>
        <taxon>Onygenales</taxon>
        <taxon>Ajellomycetaceae</taxon>
        <taxon>Emergomyces</taxon>
    </lineage>
</organism>
<dbReference type="Gene3D" id="3.10.450.50">
    <property type="match status" value="1"/>
</dbReference>
<protein>
    <recommendedName>
        <fullName evidence="3">DUF4440 domain-containing protein</fullName>
    </recommendedName>
</protein>
<comment type="caution">
    <text evidence="1">The sequence shown here is derived from an EMBL/GenBank/DDBJ whole genome shotgun (WGS) entry which is preliminary data.</text>
</comment>